<reference evidence="2 3" key="1">
    <citation type="journal article" date="2019" name="Int. J. Syst. Evol. Microbiol.">
        <title>The Global Catalogue of Microorganisms (GCM) 10K type strain sequencing project: providing services to taxonomists for standard genome sequencing and annotation.</title>
        <authorList>
            <consortium name="The Broad Institute Genomics Platform"/>
            <consortium name="The Broad Institute Genome Sequencing Center for Infectious Disease"/>
            <person name="Wu L."/>
            <person name="Ma J."/>
        </authorList>
    </citation>
    <scope>NUCLEOTIDE SEQUENCE [LARGE SCALE GENOMIC DNA]</scope>
    <source>
        <strain evidence="2 3">JCM 14559</strain>
    </source>
</reference>
<dbReference type="SUPFAM" id="SSF55797">
    <property type="entry name" value="PR-1-like"/>
    <property type="match status" value="1"/>
</dbReference>
<dbReference type="EMBL" id="BAAANS010000003">
    <property type="protein sequence ID" value="GAA2085884.1"/>
    <property type="molecule type" value="Genomic_DNA"/>
</dbReference>
<dbReference type="InterPro" id="IPR014044">
    <property type="entry name" value="CAP_dom"/>
</dbReference>
<organism evidence="2 3">
    <name type="scientific">Kitasatospora saccharophila</name>
    <dbReference type="NCBI Taxonomy" id="407973"/>
    <lineage>
        <taxon>Bacteria</taxon>
        <taxon>Bacillati</taxon>
        <taxon>Actinomycetota</taxon>
        <taxon>Actinomycetes</taxon>
        <taxon>Kitasatosporales</taxon>
        <taxon>Streptomycetaceae</taxon>
        <taxon>Kitasatospora</taxon>
    </lineage>
</organism>
<proteinExistence type="predicted"/>
<sequence length="121" mass="12824">MLDLVNSERAKAGCGPLGANAKLATAALRHSEDMAARNFFDHTNPDGAGPQQRIDAVGYAWSGWGENIARGQKDAAAVMDSWMNSSGHRANILNCGFTELGVGVHLGAGGPWWTQDFGTPR</sequence>
<dbReference type="CDD" id="cd05379">
    <property type="entry name" value="CAP_bacterial"/>
    <property type="match status" value="1"/>
</dbReference>
<accession>A0ABN2W890</accession>
<dbReference type="Proteomes" id="UP001500897">
    <property type="component" value="Unassembled WGS sequence"/>
</dbReference>
<feature type="domain" description="SCP" evidence="1">
    <location>
        <begin position="2"/>
        <end position="117"/>
    </location>
</feature>
<gene>
    <name evidence="2" type="ORF">GCM10009759_06080</name>
</gene>
<dbReference type="PANTHER" id="PTHR31157:SF1">
    <property type="entry name" value="SCP DOMAIN-CONTAINING PROTEIN"/>
    <property type="match status" value="1"/>
</dbReference>
<keyword evidence="3" id="KW-1185">Reference proteome</keyword>
<evidence type="ECO:0000259" key="1">
    <source>
        <dbReference type="Pfam" id="PF00188"/>
    </source>
</evidence>
<name>A0ABN2W890_9ACTN</name>
<evidence type="ECO:0000313" key="3">
    <source>
        <dbReference type="Proteomes" id="UP001500897"/>
    </source>
</evidence>
<evidence type="ECO:0000313" key="2">
    <source>
        <dbReference type="EMBL" id="GAA2085884.1"/>
    </source>
</evidence>
<protein>
    <recommendedName>
        <fullName evidence="1">SCP domain-containing protein</fullName>
    </recommendedName>
</protein>
<dbReference type="PANTHER" id="PTHR31157">
    <property type="entry name" value="SCP DOMAIN-CONTAINING PROTEIN"/>
    <property type="match status" value="1"/>
</dbReference>
<comment type="caution">
    <text evidence="2">The sequence shown here is derived from an EMBL/GenBank/DDBJ whole genome shotgun (WGS) entry which is preliminary data.</text>
</comment>
<dbReference type="Pfam" id="PF00188">
    <property type="entry name" value="CAP"/>
    <property type="match status" value="1"/>
</dbReference>
<dbReference type="InterPro" id="IPR035940">
    <property type="entry name" value="CAP_sf"/>
</dbReference>
<dbReference type="Gene3D" id="3.40.33.10">
    <property type="entry name" value="CAP"/>
    <property type="match status" value="1"/>
</dbReference>